<feature type="transmembrane region" description="Helical" evidence="7">
    <location>
        <begin position="110"/>
        <end position="129"/>
    </location>
</feature>
<name>A0ABT9D780_9CELL</name>
<keyword evidence="3" id="KW-1003">Cell membrane</keyword>
<organism evidence="9 10">
    <name type="scientific">Actinotalea lenta</name>
    <dbReference type="NCBI Taxonomy" id="3064654"/>
    <lineage>
        <taxon>Bacteria</taxon>
        <taxon>Bacillati</taxon>
        <taxon>Actinomycetota</taxon>
        <taxon>Actinomycetes</taxon>
        <taxon>Micrococcales</taxon>
        <taxon>Cellulomonadaceae</taxon>
        <taxon>Actinotalea</taxon>
    </lineage>
</organism>
<dbReference type="RefSeq" id="WP_304599944.1">
    <property type="nucleotide sequence ID" value="NZ_JAUQYP010000001.1"/>
</dbReference>
<feature type="domain" description="PDGLE" evidence="8">
    <location>
        <begin position="234"/>
        <end position="321"/>
    </location>
</feature>
<evidence type="ECO:0000256" key="2">
    <source>
        <dbReference type="ARBA" id="ARBA00022448"/>
    </source>
</evidence>
<evidence type="ECO:0000313" key="10">
    <source>
        <dbReference type="Proteomes" id="UP001232536"/>
    </source>
</evidence>
<evidence type="ECO:0000259" key="8">
    <source>
        <dbReference type="Pfam" id="PF13190"/>
    </source>
</evidence>
<evidence type="ECO:0000256" key="7">
    <source>
        <dbReference type="SAM" id="Phobius"/>
    </source>
</evidence>
<dbReference type="InterPro" id="IPR025937">
    <property type="entry name" value="PDGLE_dom"/>
</dbReference>
<gene>
    <name evidence="9" type="ORF">Q6348_03545</name>
</gene>
<feature type="transmembrane region" description="Helical" evidence="7">
    <location>
        <begin position="40"/>
        <end position="60"/>
    </location>
</feature>
<evidence type="ECO:0000256" key="4">
    <source>
        <dbReference type="ARBA" id="ARBA00022692"/>
    </source>
</evidence>
<keyword evidence="5 7" id="KW-1133">Transmembrane helix</keyword>
<evidence type="ECO:0000256" key="1">
    <source>
        <dbReference type="ARBA" id="ARBA00004651"/>
    </source>
</evidence>
<feature type="transmembrane region" description="Helical" evidence="7">
    <location>
        <begin position="295"/>
        <end position="319"/>
    </location>
</feature>
<keyword evidence="10" id="KW-1185">Reference proteome</keyword>
<dbReference type="Gene3D" id="1.10.1760.20">
    <property type="match status" value="1"/>
</dbReference>
<comment type="caution">
    <text evidence="9">The sequence shown here is derived from an EMBL/GenBank/DDBJ whole genome shotgun (WGS) entry which is preliminary data.</text>
</comment>
<sequence>MHVPDGFLDVPTSVATGVAAVAMVGTALRRAEREITETGPALPGLTAAFVFAAQMVNFPVGAGTSGHLLGGALAAALVGPWTATVVITSVLLVQALLFADGGLTALGTNVITMAVVGVVVGYLVARLALRFLPPRARSLVPATALGGLVSVPAAALAFTGLYAIGGTVDIPIGRLATAMVGWHAVIGVGEALITAAVLGAVVATRPDLVHLGRHLQPAGSPAGGPTRVRLGRRGLAIGGAVTLAVASAVSLAASTHPDGLEYIATSLGFAGAASGSPADRSPLANYVVHGLANPWVSGAAAGMVGAVVPVVVGLLLTFLAQRRRGRAARAAE</sequence>
<keyword evidence="2" id="KW-0813">Transport</keyword>
<dbReference type="InterPro" id="IPR002751">
    <property type="entry name" value="CbiM/NikMN"/>
</dbReference>
<dbReference type="Proteomes" id="UP001232536">
    <property type="component" value="Unassembled WGS sequence"/>
</dbReference>
<dbReference type="PANTHER" id="PTHR34229:SF1">
    <property type="entry name" value="METAL TRANSPORT PROTEIN HI_1621-RELATED"/>
    <property type="match status" value="1"/>
</dbReference>
<keyword evidence="4 7" id="KW-0812">Transmembrane</keyword>
<evidence type="ECO:0000256" key="6">
    <source>
        <dbReference type="ARBA" id="ARBA00023136"/>
    </source>
</evidence>
<keyword evidence="6 7" id="KW-0472">Membrane</keyword>
<proteinExistence type="predicted"/>
<dbReference type="EMBL" id="JAUQYP010000001">
    <property type="protein sequence ID" value="MDO8106266.1"/>
    <property type="molecule type" value="Genomic_DNA"/>
</dbReference>
<evidence type="ECO:0000256" key="5">
    <source>
        <dbReference type="ARBA" id="ARBA00022989"/>
    </source>
</evidence>
<reference evidence="9 10" key="1">
    <citation type="submission" date="2023-07" db="EMBL/GenBank/DDBJ databases">
        <title>Description of novel actinomycetes strains, isolated from tidal flat sediment.</title>
        <authorList>
            <person name="Lu C."/>
        </authorList>
    </citation>
    <scope>NUCLEOTIDE SEQUENCE [LARGE SCALE GENOMIC DNA]</scope>
    <source>
        <strain evidence="9 10">SYSU T00b441</strain>
    </source>
</reference>
<protein>
    <submittedName>
        <fullName evidence="9">Energy-coupling factor ABC transporter permease</fullName>
    </submittedName>
</protein>
<dbReference type="Pfam" id="PF01891">
    <property type="entry name" value="CbiM"/>
    <property type="match status" value="1"/>
</dbReference>
<dbReference type="PANTHER" id="PTHR34229">
    <property type="entry name" value="METAL TRANSPORT PROTEIN HI_1621-RELATED"/>
    <property type="match status" value="1"/>
</dbReference>
<accession>A0ABT9D780</accession>
<feature type="transmembrane region" description="Helical" evidence="7">
    <location>
        <begin position="141"/>
        <end position="164"/>
    </location>
</feature>
<evidence type="ECO:0000313" key="9">
    <source>
        <dbReference type="EMBL" id="MDO8106266.1"/>
    </source>
</evidence>
<feature type="transmembrane region" description="Helical" evidence="7">
    <location>
        <begin position="235"/>
        <end position="253"/>
    </location>
</feature>
<comment type="subcellular location">
    <subcellularLocation>
        <location evidence="1">Cell membrane</location>
        <topology evidence="1">Multi-pass membrane protein</topology>
    </subcellularLocation>
</comment>
<feature type="transmembrane region" description="Helical" evidence="7">
    <location>
        <begin position="72"/>
        <end position="98"/>
    </location>
</feature>
<evidence type="ECO:0000256" key="3">
    <source>
        <dbReference type="ARBA" id="ARBA00022475"/>
    </source>
</evidence>
<dbReference type="Pfam" id="PF13190">
    <property type="entry name" value="PDGLE"/>
    <property type="match status" value="1"/>
</dbReference>
<feature type="transmembrane region" description="Helical" evidence="7">
    <location>
        <begin position="184"/>
        <end position="203"/>
    </location>
</feature>